<dbReference type="Gene3D" id="1.10.10.10">
    <property type="entry name" value="Winged helix-like DNA-binding domain superfamily/Winged helix DNA-binding domain"/>
    <property type="match status" value="1"/>
</dbReference>
<comment type="caution">
    <text evidence="2">The sequence shown here is derived from an EMBL/GenBank/DDBJ whole genome shotgun (WGS) entry which is preliminary data.</text>
</comment>
<gene>
    <name evidence="2" type="ORF">APY04_3078</name>
</gene>
<dbReference type="InterPro" id="IPR016032">
    <property type="entry name" value="Sig_transdc_resp-reg_C-effctor"/>
</dbReference>
<evidence type="ECO:0000313" key="3">
    <source>
        <dbReference type="Proteomes" id="UP000059074"/>
    </source>
</evidence>
<dbReference type="SMART" id="SM00421">
    <property type="entry name" value="HTH_LUXR"/>
    <property type="match status" value="1"/>
</dbReference>
<dbReference type="PATRIC" id="fig|121290.4.peg.2145"/>
<dbReference type="GO" id="GO:0006355">
    <property type="term" value="P:regulation of DNA-templated transcription"/>
    <property type="evidence" value="ECO:0007669"/>
    <property type="project" value="InterPro"/>
</dbReference>
<sequence length="379" mass="41550">MEPVVRGPQIDCLNELIAKVYDAAFDTSLWSPTLHEIAGALGASGAVVFGAPLGINGTRSSPGLFETMDWFFREGIAMNNPRPERAMRLRHKSPVLCESDMFSPWELEHLPYNAAVNRFYRWEMGGIFSCVDDAPLFLTVTRGHNTERFGSAEKEIMAALFPHFERAAQVALRLNLAEGNGMINAFEHTATAAVLLGNSGRTLNLNPSAELLMGPDLGVCNRRLEAKDPRSNRDLQALVHDLTLCPPQLTKRAISSAVTVRRSNGNPIVVHGLPLSEAGRERNIFQEACAVLVLVSTDDRRLPSASLLSQTYSLTGAEARLACLLSEGLDLGEAADRLQVTRHTVRSQLKSVMHKTRTNRQAELVSLLAHLAILPGNKR</sequence>
<dbReference type="STRING" id="121290.APY04_3078"/>
<dbReference type="InterPro" id="IPR000792">
    <property type="entry name" value="Tscrpt_reg_LuxR_C"/>
</dbReference>
<proteinExistence type="predicted"/>
<organism evidence="2 3">
    <name type="scientific">Hyphomicrobium sulfonivorans</name>
    <dbReference type="NCBI Taxonomy" id="121290"/>
    <lineage>
        <taxon>Bacteria</taxon>
        <taxon>Pseudomonadati</taxon>
        <taxon>Pseudomonadota</taxon>
        <taxon>Alphaproteobacteria</taxon>
        <taxon>Hyphomicrobiales</taxon>
        <taxon>Hyphomicrobiaceae</taxon>
        <taxon>Hyphomicrobium</taxon>
    </lineage>
</organism>
<dbReference type="InterPro" id="IPR036388">
    <property type="entry name" value="WH-like_DNA-bd_sf"/>
</dbReference>
<protein>
    <submittedName>
        <fullName evidence="2">HTH domain-containing protein</fullName>
    </submittedName>
</protein>
<dbReference type="SUPFAM" id="SSF46894">
    <property type="entry name" value="C-terminal effector domain of the bipartite response regulators"/>
    <property type="match status" value="1"/>
</dbReference>
<name>A0A125NTY9_HYPSL</name>
<accession>A0A125NTY9</accession>
<feature type="domain" description="HTH luxR-type" evidence="1">
    <location>
        <begin position="311"/>
        <end position="368"/>
    </location>
</feature>
<keyword evidence="3" id="KW-1185">Reference proteome</keyword>
<dbReference type="AlphaFoldDB" id="A0A125NTY9"/>
<evidence type="ECO:0000313" key="2">
    <source>
        <dbReference type="EMBL" id="KWT64990.1"/>
    </source>
</evidence>
<dbReference type="Proteomes" id="UP000059074">
    <property type="component" value="Unassembled WGS sequence"/>
</dbReference>
<evidence type="ECO:0000259" key="1">
    <source>
        <dbReference type="SMART" id="SM00421"/>
    </source>
</evidence>
<dbReference type="EMBL" id="LMTR01000083">
    <property type="protein sequence ID" value="KWT64990.1"/>
    <property type="molecule type" value="Genomic_DNA"/>
</dbReference>
<reference evidence="2 3" key="1">
    <citation type="submission" date="2015-10" db="EMBL/GenBank/DDBJ databases">
        <title>Transcriptomic analysis of a linuron degrading triple-species bacterial consortium.</title>
        <authorList>
            <person name="Albers P."/>
        </authorList>
    </citation>
    <scope>NUCLEOTIDE SEQUENCE [LARGE SCALE GENOMIC DNA]</scope>
    <source>
        <strain evidence="2 3">WDL6</strain>
    </source>
</reference>
<dbReference type="GO" id="GO:0003677">
    <property type="term" value="F:DNA binding"/>
    <property type="evidence" value="ECO:0007669"/>
    <property type="project" value="InterPro"/>
</dbReference>